<dbReference type="PANTHER" id="PTHR47698">
    <property type="entry name" value="FATTY-ACID-BINDING PROTEIN 3, CHLOROPLASTIC"/>
    <property type="match status" value="1"/>
</dbReference>
<organism evidence="3 4">
    <name type="scientific">Bathycoccus prasinos</name>
    <dbReference type="NCBI Taxonomy" id="41875"/>
    <lineage>
        <taxon>Eukaryota</taxon>
        <taxon>Viridiplantae</taxon>
        <taxon>Chlorophyta</taxon>
        <taxon>Mamiellophyceae</taxon>
        <taxon>Mamiellales</taxon>
        <taxon>Bathycoccaceae</taxon>
        <taxon>Bathycoccus</taxon>
    </lineage>
</organism>
<dbReference type="GeneID" id="19016171"/>
<sequence>MSSSSSPQQQRQQHHHRQQQQQRVSSSLTTTTARNEEGELLDEEKQRRRIRKQRILTRFRRKSERKFFLASATMTRLLDIPYGKKGESVKVPSHHILDDEEESNAPLIAGGVRRKKVAAMLNVDVYVIGLYFLPKACKKHEGEEDALDAVANDSSIAKTVRLTFVRDVSGESVAKAIAVNIEKKLGSRAESGGNEESEKKAKEALEMFKSMFRSVKIEKGASLTFSTNESGTLTTRLRGKKIGESIKDERLCGALFESWCGPDSVIPEMTEAASSILSQALKLIPSEEDNGGGSAAA</sequence>
<proteinExistence type="predicted"/>
<gene>
    <name evidence="3" type="ORF">Bathy04g01460</name>
</gene>
<dbReference type="GO" id="GO:0016872">
    <property type="term" value="F:intramolecular lyase activity"/>
    <property type="evidence" value="ECO:0007669"/>
    <property type="project" value="InterPro"/>
</dbReference>
<dbReference type="AlphaFoldDB" id="K8EU55"/>
<dbReference type="KEGG" id="bpg:Bathy04g01460"/>
<evidence type="ECO:0000313" key="3">
    <source>
        <dbReference type="EMBL" id="CCO15975.1"/>
    </source>
</evidence>
<accession>K8EU55</accession>
<dbReference type="PANTHER" id="PTHR47698:SF2">
    <property type="entry name" value="FATTY-ACID-BINDING PROTEIN 3, CHLOROPLASTIC"/>
    <property type="match status" value="1"/>
</dbReference>
<protein>
    <recommendedName>
        <fullName evidence="2">Chalcone isomerase domain-containing protein</fullName>
    </recommendedName>
</protein>
<dbReference type="SUPFAM" id="SSF54626">
    <property type="entry name" value="Chalcone isomerase"/>
    <property type="match status" value="1"/>
</dbReference>
<evidence type="ECO:0000256" key="1">
    <source>
        <dbReference type="SAM" id="MobiDB-lite"/>
    </source>
</evidence>
<keyword evidence="4" id="KW-1185">Reference proteome</keyword>
<dbReference type="Proteomes" id="UP000198341">
    <property type="component" value="Chromosome 4"/>
</dbReference>
<name>K8EU55_9CHLO</name>
<dbReference type="InterPro" id="IPR016087">
    <property type="entry name" value="Chalcone_isomerase"/>
</dbReference>
<dbReference type="InterPro" id="IPR016088">
    <property type="entry name" value="Chalcone_isomerase_3-sand"/>
</dbReference>
<reference evidence="3 4" key="1">
    <citation type="submission" date="2011-10" db="EMBL/GenBank/DDBJ databases">
        <authorList>
            <person name="Genoscope - CEA"/>
        </authorList>
    </citation>
    <scope>NUCLEOTIDE SEQUENCE [LARGE SCALE GENOMIC DNA]</scope>
    <source>
        <strain evidence="3 4">RCC 1105</strain>
    </source>
</reference>
<dbReference type="Pfam" id="PF16036">
    <property type="entry name" value="Chalcone_3"/>
    <property type="match status" value="1"/>
</dbReference>
<dbReference type="RefSeq" id="XP_007513450.1">
    <property type="nucleotide sequence ID" value="XM_007513388.1"/>
</dbReference>
<dbReference type="InterPro" id="IPR036298">
    <property type="entry name" value="Chalcone_isomerase_sf"/>
</dbReference>
<evidence type="ECO:0000259" key="2">
    <source>
        <dbReference type="Pfam" id="PF16036"/>
    </source>
</evidence>
<feature type="region of interest" description="Disordered" evidence="1">
    <location>
        <begin position="1"/>
        <end position="45"/>
    </location>
</feature>
<feature type="domain" description="Chalcone isomerase" evidence="2">
    <location>
        <begin position="121"/>
        <end position="264"/>
    </location>
</feature>
<dbReference type="EMBL" id="FO082275">
    <property type="protein sequence ID" value="CCO15975.1"/>
    <property type="molecule type" value="Genomic_DNA"/>
</dbReference>
<feature type="compositionally biased region" description="Low complexity" evidence="1">
    <location>
        <begin position="1"/>
        <end position="11"/>
    </location>
</feature>
<dbReference type="Gene3D" id="3.50.70.10">
    <property type="match status" value="1"/>
</dbReference>
<evidence type="ECO:0000313" key="4">
    <source>
        <dbReference type="Proteomes" id="UP000198341"/>
    </source>
</evidence>